<dbReference type="PROSITE" id="PS51158">
    <property type="entry name" value="ALPHA_KINASE"/>
    <property type="match status" value="1"/>
</dbReference>
<evidence type="ECO:0000313" key="8">
    <source>
        <dbReference type="EMBL" id="KAF9066531.1"/>
    </source>
</evidence>
<dbReference type="EMBL" id="JADNRY010000086">
    <property type="protein sequence ID" value="KAF9066531.1"/>
    <property type="molecule type" value="Genomic_DNA"/>
</dbReference>
<feature type="compositionally biased region" description="Basic and acidic residues" evidence="6">
    <location>
        <begin position="352"/>
        <end position="369"/>
    </location>
</feature>
<evidence type="ECO:0000256" key="1">
    <source>
        <dbReference type="ARBA" id="ARBA00022527"/>
    </source>
</evidence>
<accession>A0A9P5PJ99</accession>
<dbReference type="Pfam" id="PF02816">
    <property type="entry name" value="Alpha_kinase"/>
    <property type="match status" value="1"/>
</dbReference>
<name>A0A9P5PJ99_9AGAR</name>
<feature type="region of interest" description="Disordered" evidence="6">
    <location>
        <begin position="351"/>
        <end position="381"/>
    </location>
</feature>
<dbReference type="GO" id="GO:0004674">
    <property type="term" value="F:protein serine/threonine kinase activity"/>
    <property type="evidence" value="ECO:0007669"/>
    <property type="project" value="UniProtKB-KW"/>
</dbReference>
<dbReference type="SUPFAM" id="SSF56112">
    <property type="entry name" value="Protein kinase-like (PK-like)"/>
    <property type="match status" value="1"/>
</dbReference>
<evidence type="ECO:0000259" key="7">
    <source>
        <dbReference type="PROSITE" id="PS51158"/>
    </source>
</evidence>
<sequence>MAKIRKLYLELTTHYNAYLKHTKDANSLASTFSSGQAQSRKCLLSSAAVGSASKIQNFGTASVCGPILAPKSLYMALATTTQSAPQIYKPAQVTFKQMKCTLDPNLQPEFQHSTKTICGIINDKPFAHGGMKAVYNVKLYHCATDEVPKSSDYVAKRYKKFSCDSLTNEENERFILCNAGRLKQGKHFISEFYEYVKENGASTVDLNIIFAKGFIFQEEGFAPSIASGFAETITEKGFIWLVEQRRSSICVKFTGTLSHSCTRIGSLTSDTVHAFAHYFCRATQGQLVFADLQGAYISAEGKNLMVLFDPMTHTPEGTSGCGDHGQQGINKLIEHHSCGPVCKALGLDLGDSGDKSEDSKSDGKGKQKDQGGNTQILRLGL</sequence>
<keyword evidence="2" id="KW-0808">Transferase</keyword>
<evidence type="ECO:0000256" key="5">
    <source>
        <dbReference type="ARBA" id="ARBA00022840"/>
    </source>
</evidence>
<evidence type="ECO:0000313" key="9">
    <source>
        <dbReference type="Proteomes" id="UP000772434"/>
    </source>
</evidence>
<feature type="domain" description="Alpha-type protein kinase" evidence="7">
    <location>
        <begin position="80"/>
        <end position="350"/>
    </location>
</feature>
<dbReference type="Gene3D" id="3.20.200.10">
    <property type="entry name" value="MHCK/EF2 kinase"/>
    <property type="match status" value="1"/>
</dbReference>
<dbReference type="SMART" id="SM00811">
    <property type="entry name" value="Alpha_kinase"/>
    <property type="match status" value="1"/>
</dbReference>
<dbReference type="GO" id="GO:0005524">
    <property type="term" value="F:ATP binding"/>
    <property type="evidence" value="ECO:0007669"/>
    <property type="project" value="UniProtKB-KW"/>
</dbReference>
<reference evidence="8" key="1">
    <citation type="submission" date="2020-11" db="EMBL/GenBank/DDBJ databases">
        <authorList>
            <consortium name="DOE Joint Genome Institute"/>
            <person name="Ahrendt S."/>
            <person name="Riley R."/>
            <person name="Andreopoulos W."/>
            <person name="Labutti K."/>
            <person name="Pangilinan J."/>
            <person name="Ruiz-Duenas F.J."/>
            <person name="Barrasa J.M."/>
            <person name="Sanchez-Garcia M."/>
            <person name="Camarero S."/>
            <person name="Miyauchi S."/>
            <person name="Serrano A."/>
            <person name="Linde D."/>
            <person name="Babiker R."/>
            <person name="Drula E."/>
            <person name="Ayuso-Fernandez I."/>
            <person name="Pacheco R."/>
            <person name="Padilla G."/>
            <person name="Ferreira P."/>
            <person name="Barriuso J."/>
            <person name="Kellner H."/>
            <person name="Castanera R."/>
            <person name="Alfaro M."/>
            <person name="Ramirez L."/>
            <person name="Pisabarro A.G."/>
            <person name="Kuo A."/>
            <person name="Tritt A."/>
            <person name="Lipzen A."/>
            <person name="He G."/>
            <person name="Yan M."/>
            <person name="Ng V."/>
            <person name="Cullen D."/>
            <person name="Martin F."/>
            <person name="Rosso M.-N."/>
            <person name="Henrissat B."/>
            <person name="Hibbett D."/>
            <person name="Martinez A.T."/>
            <person name="Grigoriev I.V."/>
        </authorList>
    </citation>
    <scope>NUCLEOTIDE SEQUENCE</scope>
    <source>
        <strain evidence="8">AH 40177</strain>
    </source>
</reference>
<keyword evidence="4 8" id="KW-0418">Kinase</keyword>
<dbReference type="OrthoDB" id="2915404at2759"/>
<evidence type="ECO:0000256" key="2">
    <source>
        <dbReference type="ARBA" id="ARBA00022679"/>
    </source>
</evidence>
<dbReference type="Proteomes" id="UP000772434">
    <property type="component" value="Unassembled WGS sequence"/>
</dbReference>
<keyword evidence="1" id="KW-0723">Serine/threonine-protein kinase</keyword>
<dbReference type="CDD" id="cd04515">
    <property type="entry name" value="Alpha_kinase"/>
    <property type="match status" value="1"/>
</dbReference>
<evidence type="ECO:0000256" key="3">
    <source>
        <dbReference type="ARBA" id="ARBA00022741"/>
    </source>
</evidence>
<proteinExistence type="predicted"/>
<dbReference type="InterPro" id="IPR051852">
    <property type="entry name" value="Alpha-type_PK"/>
</dbReference>
<evidence type="ECO:0000256" key="6">
    <source>
        <dbReference type="SAM" id="MobiDB-lite"/>
    </source>
</evidence>
<protein>
    <submittedName>
        <fullName evidence="8">Kinase-like domain-containing protein</fullName>
    </submittedName>
</protein>
<keyword evidence="5" id="KW-0067">ATP-binding</keyword>
<organism evidence="8 9">
    <name type="scientific">Rhodocollybia butyracea</name>
    <dbReference type="NCBI Taxonomy" id="206335"/>
    <lineage>
        <taxon>Eukaryota</taxon>
        <taxon>Fungi</taxon>
        <taxon>Dikarya</taxon>
        <taxon>Basidiomycota</taxon>
        <taxon>Agaricomycotina</taxon>
        <taxon>Agaricomycetes</taxon>
        <taxon>Agaricomycetidae</taxon>
        <taxon>Agaricales</taxon>
        <taxon>Marasmiineae</taxon>
        <taxon>Omphalotaceae</taxon>
        <taxon>Rhodocollybia</taxon>
    </lineage>
</organism>
<dbReference type="AlphaFoldDB" id="A0A9P5PJ99"/>
<dbReference type="InterPro" id="IPR011009">
    <property type="entry name" value="Kinase-like_dom_sf"/>
</dbReference>
<keyword evidence="3" id="KW-0547">Nucleotide-binding</keyword>
<comment type="caution">
    <text evidence="8">The sequence shown here is derived from an EMBL/GenBank/DDBJ whole genome shotgun (WGS) entry which is preliminary data.</text>
</comment>
<evidence type="ECO:0000256" key="4">
    <source>
        <dbReference type="ARBA" id="ARBA00022777"/>
    </source>
</evidence>
<gene>
    <name evidence="8" type="ORF">BDP27DRAFT_1423777</name>
</gene>
<dbReference type="PANTHER" id="PTHR45992">
    <property type="entry name" value="EUKARYOTIC ELONGATION FACTOR 2 KINASE-RELATED"/>
    <property type="match status" value="1"/>
</dbReference>
<dbReference type="InterPro" id="IPR004166">
    <property type="entry name" value="a-kinase_dom"/>
</dbReference>
<keyword evidence="9" id="KW-1185">Reference proteome</keyword>